<keyword evidence="1" id="KW-0472">Membrane</keyword>
<dbReference type="HOGENOM" id="CLU_126998_0_0_9"/>
<keyword evidence="1" id="KW-0812">Transmembrane</keyword>
<dbReference type="Pfam" id="PF03625">
    <property type="entry name" value="DUF302"/>
    <property type="match status" value="1"/>
</dbReference>
<dbReference type="OrthoDB" id="9791067at2"/>
<dbReference type="KEGG" id="bse:Bsel_2850"/>
<evidence type="ECO:0000313" key="3">
    <source>
        <dbReference type="EMBL" id="ADI00341.1"/>
    </source>
</evidence>
<name>D6XZ56_BACIE</name>
<evidence type="ECO:0000313" key="4">
    <source>
        <dbReference type="Proteomes" id="UP000000271"/>
    </source>
</evidence>
<feature type="domain" description="DUF302" evidence="2">
    <location>
        <begin position="64"/>
        <end position="127"/>
    </location>
</feature>
<dbReference type="Gene3D" id="3.30.310.70">
    <property type="entry name" value="TT1751-like domain"/>
    <property type="match status" value="1"/>
</dbReference>
<keyword evidence="1" id="KW-1133">Transmembrane helix</keyword>
<dbReference type="RefSeq" id="WP_013173754.1">
    <property type="nucleotide sequence ID" value="NC_014219.1"/>
</dbReference>
<dbReference type="InterPro" id="IPR035923">
    <property type="entry name" value="TT1751-like_sf"/>
</dbReference>
<gene>
    <name evidence="3" type="ordered locus">Bsel_2850</name>
</gene>
<evidence type="ECO:0000256" key="1">
    <source>
        <dbReference type="SAM" id="Phobius"/>
    </source>
</evidence>
<dbReference type="AlphaFoldDB" id="D6XZ56"/>
<dbReference type="PANTHER" id="PTHR38342:SF1">
    <property type="entry name" value="SLR5037 PROTEIN"/>
    <property type="match status" value="1"/>
</dbReference>
<accession>D6XZ56</accession>
<dbReference type="InterPro" id="IPR005180">
    <property type="entry name" value="DUF302"/>
</dbReference>
<dbReference type="Proteomes" id="UP000000271">
    <property type="component" value="Chromosome"/>
</dbReference>
<organism evidence="3 4">
    <name type="scientific">Bacillus selenitireducens (strain ATCC 700615 / DSM 15326 / MLS10)</name>
    <dbReference type="NCBI Taxonomy" id="439292"/>
    <lineage>
        <taxon>Bacteria</taxon>
        <taxon>Bacillati</taxon>
        <taxon>Bacillota</taxon>
        <taxon>Bacilli</taxon>
        <taxon>Bacillales</taxon>
        <taxon>Bacillaceae</taxon>
        <taxon>Salisediminibacterium</taxon>
    </lineage>
</organism>
<dbReference type="STRING" id="439292.Bsel_2850"/>
<evidence type="ECO:0000259" key="2">
    <source>
        <dbReference type="Pfam" id="PF03625"/>
    </source>
</evidence>
<keyword evidence="4" id="KW-1185">Reference proteome</keyword>
<dbReference type="PANTHER" id="PTHR38342">
    <property type="entry name" value="SLR5037 PROTEIN"/>
    <property type="match status" value="1"/>
</dbReference>
<dbReference type="EMBL" id="CP001791">
    <property type="protein sequence ID" value="ADI00341.1"/>
    <property type="molecule type" value="Genomic_DNA"/>
</dbReference>
<feature type="transmembrane region" description="Helical" evidence="1">
    <location>
        <begin position="6"/>
        <end position="25"/>
    </location>
</feature>
<dbReference type="CDD" id="cd14797">
    <property type="entry name" value="DUF302"/>
    <property type="match status" value="1"/>
</dbReference>
<proteinExistence type="predicted"/>
<protein>
    <recommendedName>
        <fullName evidence="2">DUF302 domain-containing protein</fullName>
    </recommendedName>
</protein>
<sequence length="159" mass="17667">MKKNLIIGIVIGAVLSAGLFLLVAFQAGPGMMMHEDQSKYDFDETIEVFEQQVAEAGWSVAGMHDMKEILDGHGHDVIDIKIYELCSSKYSAEILKLDDERFVSPLMPCRISFYEKSDGNTYISRMNSSLMAKPFGGVIDEVMQQAAAETEAILDHLID</sequence>
<dbReference type="SUPFAM" id="SSF103247">
    <property type="entry name" value="TT1751-like"/>
    <property type="match status" value="1"/>
</dbReference>
<reference evidence="3" key="1">
    <citation type="submission" date="2009-10" db="EMBL/GenBank/DDBJ databases">
        <title>Complete sequence of Bacillus selenitireducens MLS10.</title>
        <authorList>
            <consortium name="US DOE Joint Genome Institute"/>
            <person name="Lucas S."/>
            <person name="Copeland A."/>
            <person name="Lapidus A."/>
            <person name="Glavina del Rio T."/>
            <person name="Dalin E."/>
            <person name="Tice H."/>
            <person name="Bruce D."/>
            <person name="Goodwin L."/>
            <person name="Pitluck S."/>
            <person name="Sims D."/>
            <person name="Brettin T."/>
            <person name="Detter J.C."/>
            <person name="Han C."/>
            <person name="Larimer F."/>
            <person name="Land M."/>
            <person name="Hauser L."/>
            <person name="Kyrpides N."/>
            <person name="Ovchinnikova G."/>
            <person name="Stolz J."/>
        </authorList>
    </citation>
    <scope>NUCLEOTIDE SEQUENCE [LARGE SCALE GENOMIC DNA]</scope>
    <source>
        <strain evidence="3">MLS10</strain>
    </source>
</reference>
<dbReference type="eggNOG" id="COG3439">
    <property type="taxonomic scope" value="Bacteria"/>
</dbReference>